<dbReference type="Proteomes" id="UP001597483">
    <property type="component" value="Unassembled WGS sequence"/>
</dbReference>
<dbReference type="RefSeq" id="WP_378302175.1">
    <property type="nucleotide sequence ID" value="NZ_JBHUKS010000005.1"/>
</dbReference>
<dbReference type="EMBL" id="JBHUKS010000005">
    <property type="protein sequence ID" value="MFD2467444.1"/>
    <property type="molecule type" value="Genomic_DNA"/>
</dbReference>
<keyword evidence="2" id="KW-1185">Reference proteome</keyword>
<sequence>MSGARGSATLTNVAITGSAAGDIVREPGSQFTITGGPVPAVVRRGAR</sequence>
<reference evidence="2" key="1">
    <citation type="journal article" date="2019" name="Int. J. Syst. Evol. Microbiol.">
        <title>The Global Catalogue of Microorganisms (GCM) 10K type strain sequencing project: providing services to taxonomists for standard genome sequencing and annotation.</title>
        <authorList>
            <consortium name="The Broad Institute Genomics Platform"/>
            <consortium name="The Broad Institute Genome Sequencing Center for Infectious Disease"/>
            <person name="Wu L."/>
            <person name="Ma J."/>
        </authorList>
    </citation>
    <scope>NUCLEOTIDE SEQUENCE [LARGE SCALE GENOMIC DNA]</scope>
    <source>
        <strain evidence="2">CGMCC 4.7641</strain>
    </source>
</reference>
<evidence type="ECO:0000313" key="1">
    <source>
        <dbReference type="EMBL" id="MFD2467444.1"/>
    </source>
</evidence>
<organism evidence="1 2">
    <name type="scientific">Amycolatopsis silviterrae</name>
    <dbReference type="NCBI Taxonomy" id="1656914"/>
    <lineage>
        <taxon>Bacteria</taxon>
        <taxon>Bacillati</taxon>
        <taxon>Actinomycetota</taxon>
        <taxon>Actinomycetes</taxon>
        <taxon>Pseudonocardiales</taxon>
        <taxon>Pseudonocardiaceae</taxon>
        <taxon>Amycolatopsis</taxon>
    </lineage>
</organism>
<name>A0ABW5H2T2_9PSEU</name>
<evidence type="ECO:0000313" key="2">
    <source>
        <dbReference type="Proteomes" id="UP001597483"/>
    </source>
</evidence>
<protein>
    <submittedName>
        <fullName evidence="1">Uncharacterized protein</fullName>
    </submittedName>
</protein>
<proteinExistence type="predicted"/>
<comment type="caution">
    <text evidence="1">The sequence shown here is derived from an EMBL/GenBank/DDBJ whole genome shotgun (WGS) entry which is preliminary data.</text>
</comment>
<accession>A0ABW5H2T2</accession>
<gene>
    <name evidence="1" type="ORF">ACFSVL_08580</name>
</gene>